<dbReference type="AlphaFoldDB" id="A0A4Q9QBB4"/>
<reference evidence="1 2" key="1">
    <citation type="submission" date="2019-01" db="EMBL/GenBank/DDBJ databases">
        <title>Draft genome sequences of three monokaryotic isolates of the white-rot basidiomycete fungus Dichomitus squalens.</title>
        <authorList>
            <consortium name="DOE Joint Genome Institute"/>
            <person name="Lopez S.C."/>
            <person name="Andreopoulos B."/>
            <person name="Pangilinan J."/>
            <person name="Lipzen A."/>
            <person name="Riley R."/>
            <person name="Ahrendt S."/>
            <person name="Ng V."/>
            <person name="Barry K."/>
            <person name="Daum C."/>
            <person name="Grigoriev I.V."/>
            <person name="Hilden K.S."/>
            <person name="Makela M.R."/>
            <person name="de Vries R.P."/>
        </authorList>
    </citation>
    <scope>NUCLEOTIDE SEQUENCE [LARGE SCALE GENOMIC DNA]</scope>
    <source>
        <strain evidence="1 2">CBS 464.89</strain>
    </source>
</reference>
<gene>
    <name evidence="1" type="ORF">BD310DRAFT_395610</name>
</gene>
<protein>
    <submittedName>
        <fullName evidence="1">Uncharacterized protein</fullName>
    </submittedName>
</protein>
<name>A0A4Q9QBB4_9APHY</name>
<organism evidence="1 2">
    <name type="scientific">Dichomitus squalens</name>
    <dbReference type="NCBI Taxonomy" id="114155"/>
    <lineage>
        <taxon>Eukaryota</taxon>
        <taxon>Fungi</taxon>
        <taxon>Dikarya</taxon>
        <taxon>Basidiomycota</taxon>
        <taxon>Agaricomycotina</taxon>
        <taxon>Agaricomycetes</taxon>
        <taxon>Polyporales</taxon>
        <taxon>Polyporaceae</taxon>
        <taxon>Dichomitus</taxon>
    </lineage>
</organism>
<keyword evidence="2" id="KW-1185">Reference proteome</keyword>
<evidence type="ECO:0000313" key="2">
    <source>
        <dbReference type="Proteomes" id="UP000292082"/>
    </source>
</evidence>
<dbReference type="EMBL" id="ML145086">
    <property type="protein sequence ID" value="TBU64391.1"/>
    <property type="molecule type" value="Genomic_DNA"/>
</dbReference>
<dbReference type="Proteomes" id="UP000292082">
    <property type="component" value="Unassembled WGS sequence"/>
</dbReference>
<accession>A0A4Q9QBB4</accession>
<evidence type="ECO:0000313" key="1">
    <source>
        <dbReference type="EMBL" id="TBU64391.1"/>
    </source>
</evidence>
<sequence>MCTMGTTTPTNYIKSSKESTQSSAWFSGAPQGRAPSLPQCPVCLCSNTSRTLISACTSELWKTMARLWPLFSGRYACKGVGAHHSVQKAPSYKAGDRRPRIRECPNFALYTYSIQSTSWLTQRIPTRYRAGETRSENRQFRRTIPIYVLHRAETPNLVAHRRAT</sequence>
<proteinExistence type="predicted"/>